<feature type="transmembrane region" description="Helical" evidence="1">
    <location>
        <begin position="99"/>
        <end position="123"/>
    </location>
</feature>
<reference evidence="2" key="1">
    <citation type="submission" date="2024-06" db="EMBL/GenBank/DDBJ databases">
        <authorList>
            <person name="Coelho C."/>
            <person name="Bento M."/>
            <person name="Garcia E."/>
            <person name="Camelo A."/>
            <person name="Brandao I."/>
            <person name="Espirito Santo C."/>
            <person name="Trovao J."/>
            <person name="Verissimo A."/>
            <person name="Costa J."/>
            <person name="Tiago I."/>
        </authorList>
    </citation>
    <scope>NUCLEOTIDE SEQUENCE</scope>
    <source>
        <strain evidence="2">KWT182</strain>
    </source>
</reference>
<dbReference type="EMBL" id="CP157947">
    <property type="protein sequence ID" value="XBS72026.1"/>
    <property type="molecule type" value="Genomic_DNA"/>
</dbReference>
<sequence>MAKGRTDILMRLGIFSTILMLISFSIGVHYGIEQFTKFYFVANLINFFPVMFLVMKFINGTMIELFKKIFEIIISSFAMMFFILAIRKYFIYFKNIDNFYVLAIIVFLAMFFYFIVISVFNPINVKNRIKSLKLRKSFF</sequence>
<evidence type="ECO:0000313" key="2">
    <source>
        <dbReference type="EMBL" id="XBS72026.1"/>
    </source>
</evidence>
<keyword evidence="1" id="KW-0812">Transmembrane</keyword>
<gene>
    <name evidence="2" type="ORF">ABK905_17820</name>
</gene>
<protein>
    <recommendedName>
        <fullName evidence="3">Polysaccharide biosynthesis protein C-terminal domain-containing protein</fullName>
    </recommendedName>
</protein>
<evidence type="ECO:0000256" key="1">
    <source>
        <dbReference type="SAM" id="Phobius"/>
    </source>
</evidence>
<feature type="transmembrane region" description="Helical" evidence="1">
    <location>
        <begin position="70"/>
        <end position="93"/>
    </location>
</feature>
<keyword evidence="1" id="KW-0472">Membrane</keyword>
<feature type="transmembrane region" description="Helical" evidence="1">
    <location>
        <begin position="12"/>
        <end position="32"/>
    </location>
</feature>
<accession>A0AAU7QGJ1</accession>
<dbReference type="AlphaFoldDB" id="A0AAU7QGJ1"/>
<keyword evidence="1" id="KW-1133">Transmembrane helix</keyword>
<proteinExistence type="predicted"/>
<feature type="transmembrane region" description="Helical" evidence="1">
    <location>
        <begin position="38"/>
        <end position="58"/>
    </location>
</feature>
<evidence type="ECO:0008006" key="3">
    <source>
        <dbReference type="Google" id="ProtNLM"/>
    </source>
</evidence>
<organism evidence="2">
    <name type="scientific">Acerihabitans sp. KWT182</name>
    <dbReference type="NCBI Taxonomy" id="3157919"/>
    <lineage>
        <taxon>Bacteria</taxon>
        <taxon>Pseudomonadati</taxon>
        <taxon>Pseudomonadota</taxon>
        <taxon>Gammaproteobacteria</taxon>
        <taxon>Enterobacterales</taxon>
        <taxon>Pectobacteriaceae</taxon>
        <taxon>Acerihabitans</taxon>
    </lineage>
</organism>
<name>A0AAU7QGJ1_9GAMM</name>